<dbReference type="RefSeq" id="WP_110673241.1">
    <property type="nucleotide sequence ID" value="NZ_PYBW01000164.1"/>
</dbReference>
<organism evidence="2 3">
    <name type="scientific">Streptomyces tateyamensis</name>
    <dbReference type="NCBI Taxonomy" id="565073"/>
    <lineage>
        <taxon>Bacteria</taxon>
        <taxon>Bacillati</taxon>
        <taxon>Actinomycetota</taxon>
        <taxon>Actinomycetes</taxon>
        <taxon>Kitasatosporales</taxon>
        <taxon>Streptomycetaceae</taxon>
        <taxon>Streptomyces</taxon>
    </lineage>
</organism>
<evidence type="ECO:0000259" key="1">
    <source>
        <dbReference type="Pfam" id="PF13930"/>
    </source>
</evidence>
<dbReference type="Pfam" id="PF13930">
    <property type="entry name" value="Endonuclea_NS_2"/>
    <property type="match status" value="1"/>
</dbReference>
<evidence type="ECO:0000313" key="2">
    <source>
        <dbReference type="EMBL" id="PYC66769.1"/>
    </source>
</evidence>
<keyword evidence="3" id="KW-1185">Reference proteome</keyword>
<dbReference type="EMBL" id="PYBW01000164">
    <property type="protein sequence ID" value="PYC66769.1"/>
    <property type="molecule type" value="Genomic_DNA"/>
</dbReference>
<comment type="caution">
    <text evidence="2">The sequence shown here is derived from an EMBL/GenBank/DDBJ whole genome shotgun (WGS) entry which is preliminary data.</text>
</comment>
<dbReference type="InterPro" id="IPR044929">
    <property type="entry name" value="DNA/RNA_non-sp_Endonuclease_sf"/>
</dbReference>
<reference evidence="2 3" key="1">
    <citation type="submission" date="2018-03" db="EMBL/GenBank/DDBJ databases">
        <title>Bioinformatic expansion and discovery of thiopeptide antibiotics.</title>
        <authorList>
            <person name="Schwalen C.J."/>
            <person name="Hudson G.A."/>
            <person name="Mitchell D.A."/>
        </authorList>
    </citation>
    <scope>NUCLEOTIDE SEQUENCE [LARGE SCALE GENOMIC DNA]</scope>
    <source>
        <strain evidence="2 3">ATCC 21389</strain>
    </source>
</reference>
<dbReference type="Gene3D" id="3.40.570.10">
    <property type="entry name" value="Extracellular Endonuclease, subunit A"/>
    <property type="match status" value="1"/>
</dbReference>
<proteinExistence type="predicted"/>
<dbReference type="Proteomes" id="UP000248039">
    <property type="component" value="Unassembled WGS sequence"/>
</dbReference>
<name>A0A2V4NXR4_9ACTN</name>
<evidence type="ECO:0000313" key="3">
    <source>
        <dbReference type="Proteomes" id="UP000248039"/>
    </source>
</evidence>
<accession>A0A2V4NXR4</accession>
<gene>
    <name evidence="2" type="ORF">C7C46_30880</name>
</gene>
<dbReference type="OrthoDB" id="4981820at2"/>
<feature type="domain" description="Type VII secretion system protein EssD-like" evidence="1">
    <location>
        <begin position="11"/>
        <end position="142"/>
    </location>
</feature>
<sequence length="189" mass="20408">MPEGGSGWVDYGDTDGSNGGRATGVDACLDSDYLKTHNGSPASNQPPGYRWAQNFGTGQNLVPQRSINACHLLGHQLSGSGSDLRNLSTCSRQANASVRGDGRIDDHMYSLEKQVRNAVDSGEVVRYHVEPIYMGSRVVPVAYFIAAYGTDASGNPGFSLSDIVPNSLYSPKDGRWYNFGLRIPVRPRP</sequence>
<dbReference type="AlphaFoldDB" id="A0A2V4NXR4"/>
<protein>
    <recommendedName>
        <fullName evidence="1">Type VII secretion system protein EssD-like domain-containing protein</fullName>
    </recommendedName>
</protein>
<dbReference type="InterPro" id="IPR044927">
    <property type="entry name" value="Endonuclea_NS_2"/>
</dbReference>